<reference evidence="1 2" key="1">
    <citation type="submission" date="2018-06" db="EMBL/GenBank/DDBJ databases">
        <title>Genomic Encyclopedia of Type Strains, Phase IV (KMG-IV): sequencing the most valuable type-strain genomes for metagenomic binning, comparative biology and taxonomic classification.</title>
        <authorList>
            <person name="Goeker M."/>
        </authorList>
    </citation>
    <scope>NUCLEOTIDE SEQUENCE [LARGE SCALE GENOMIC DNA]</scope>
    <source>
        <strain evidence="1 2">DSM 5</strain>
    </source>
</reference>
<evidence type="ECO:0000313" key="1">
    <source>
        <dbReference type="EMBL" id="PZX08334.1"/>
    </source>
</evidence>
<evidence type="ECO:0000313" key="2">
    <source>
        <dbReference type="Proteomes" id="UP000248646"/>
    </source>
</evidence>
<dbReference type="Proteomes" id="UP000248646">
    <property type="component" value="Unassembled WGS sequence"/>
</dbReference>
<keyword evidence="2" id="KW-1185">Reference proteome</keyword>
<proteinExistence type="predicted"/>
<comment type="caution">
    <text evidence="1">The sequence shown here is derived from an EMBL/GenBank/DDBJ whole genome shotgun (WGS) entry which is preliminary data.</text>
</comment>
<gene>
    <name evidence="1" type="ORF">C7437_1011458</name>
</gene>
<protein>
    <submittedName>
        <fullName evidence="1">Uncharacterized protein</fullName>
    </submittedName>
</protein>
<name>A0A2W7MT03_9BACI</name>
<sequence length="104" mass="12147">MLLQFVANSSARSQKKPSTVTRLAHTITTRLIFLFKLLLTIHKIEQFAYTTYPKISAKRDFSPVFVLILKYVVCEFCAFMKFVRIFLVGWFEEPDIRVPVTLVK</sequence>
<dbReference type="EMBL" id="QKZI01000001">
    <property type="protein sequence ID" value="PZX08334.1"/>
    <property type="molecule type" value="Genomic_DNA"/>
</dbReference>
<accession>A0A2W7MT03</accession>
<dbReference type="AlphaFoldDB" id="A0A2W7MT03"/>
<organism evidence="1 2">
    <name type="scientific">Psychrobacillus insolitus</name>
    <dbReference type="NCBI Taxonomy" id="1461"/>
    <lineage>
        <taxon>Bacteria</taxon>
        <taxon>Bacillati</taxon>
        <taxon>Bacillota</taxon>
        <taxon>Bacilli</taxon>
        <taxon>Bacillales</taxon>
        <taxon>Bacillaceae</taxon>
        <taxon>Psychrobacillus</taxon>
    </lineage>
</organism>